<dbReference type="PANTHER" id="PTHR38978">
    <property type="entry name" value="DUF2787 DOMAIN-CONTAINING PROTEIN"/>
    <property type="match status" value="1"/>
</dbReference>
<dbReference type="Gene3D" id="3.10.450.430">
    <property type="entry name" value="Protein of unknown function DUF2787"/>
    <property type="match status" value="1"/>
</dbReference>
<dbReference type="RefSeq" id="WP_148521448.1">
    <property type="nucleotide sequence ID" value="NZ_JAANNJ010000044.1"/>
</dbReference>
<dbReference type="InterPro" id="IPR021248">
    <property type="entry name" value="DUF2787"/>
</dbReference>
<sequence>MQTLTFAPCQLPVSAKLHELMNKQLHERVVSPEVNAITINFRDKSYSAEDGGFHPVEIMIEKKQDETWGFGYITDFAYIGNYYPELERNIDFDFREQHCFVALVGWIPMNTNDVKEFYSTWENNFLSYVGMDVFDEIEINEY</sequence>
<gene>
    <name evidence="1" type="ORF">FXF03_01625</name>
</gene>
<comment type="caution">
    <text evidence="1">The sequence shown here is derived from an EMBL/GenBank/DDBJ whole genome shotgun (WGS) entry which is preliminary data.</text>
</comment>
<dbReference type="Proteomes" id="UP000323819">
    <property type="component" value="Unassembled WGS sequence"/>
</dbReference>
<dbReference type="AlphaFoldDB" id="A0ABD7ST52"/>
<evidence type="ECO:0000313" key="1">
    <source>
        <dbReference type="EMBL" id="TXX67300.1"/>
    </source>
</evidence>
<dbReference type="Pfam" id="PF10980">
    <property type="entry name" value="DUF2787"/>
    <property type="match status" value="1"/>
</dbReference>
<proteinExistence type="predicted"/>
<name>A0ABD7ST52_VIBCL</name>
<organism evidence="1 2">
    <name type="scientific">Vibrio cholerae</name>
    <dbReference type="NCBI Taxonomy" id="666"/>
    <lineage>
        <taxon>Bacteria</taxon>
        <taxon>Pseudomonadati</taxon>
        <taxon>Pseudomonadota</taxon>
        <taxon>Gammaproteobacteria</taxon>
        <taxon>Vibrionales</taxon>
        <taxon>Vibrionaceae</taxon>
        <taxon>Vibrio</taxon>
    </lineage>
</organism>
<dbReference type="EMBL" id="VSIJ01000005">
    <property type="protein sequence ID" value="TXX67300.1"/>
    <property type="molecule type" value="Genomic_DNA"/>
</dbReference>
<dbReference type="PANTHER" id="PTHR38978:SF2">
    <property type="entry name" value="DUF2787 DOMAIN-CONTAINING PROTEIN"/>
    <property type="match status" value="1"/>
</dbReference>
<accession>A0ABD7ST52</accession>
<evidence type="ECO:0000313" key="2">
    <source>
        <dbReference type="Proteomes" id="UP000323819"/>
    </source>
</evidence>
<reference evidence="1 2" key="1">
    <citation type="submission" date="2019-06" db="EMBL/GenBank/DDBJ databases">
        <title>Vibrio cholerae phylogeny based on whole-genome sequencing reveals genetic diversity and population strucutre.</title>
        <authorList>
            <person name="Zhiqiu Y."/>
            <person name="Bin L."/>
            <person name="Lingyan J."/>
        </authorList>
    </citation>
    <scope>NUCLEOTIDE SEQUENCE [LARGE SCALE GENOMIC DNA]</scope>
    <source>
        <strain evidence="1 2">N2814</strain>
    </source>
</reference>
<protein>
    <submittedName>
        <fullName evidence="1">DUF2787 domain-containing protein</fullName>
    </submittedName>
</protein>